<dbReference type="SUPFAM" id="SSF56672">
    <property type="entry name" value="DNA/RNA polymerases"/>
    <property type="match status" value="1"/>
</dbReference>
<feature type="domain" description="Reverse transcriptase" evidence="1">
    <location>
        <begin position="17"/>
        <end position="95"/>
    </location>
</feature>
<dbReference type="Gene3D" id="3.30.70.270">
    <property type="match status" value="2"/>
</dbReference>
<feature type="non-terminal residue" evidence="2">
    <location>
        <position position="227"/>
    </location>
</feature>
<accession>A0A699KL08</accession>
<dbReference type="Gene3D" id="3.10.10.10">
    <property type="entry name" value="HIV Type 1 Reverse Transcriptase, subunit A, domain 1"/>
    <property type="match status" value="1"/>
</dbReference>
<dbReference type="PANTHER" id="PTHR33064">
    <property type="entry name" value="POL PROTEIN"/>
    <property type="match status" value="1"/>
</dbReference>
<name>A0A699KL08_TANCI</name>
<evidence type="ECO:0000259" key="1">
    <source>
        <dbReference type="Pfam" id="PF00078"/>
    </source>
</evidence>
<evidence type="ECO:0000313" key="2">
    <source>
        <dbReference type="EMBL" id="GFB00141.1"/>
    </source>
</evidence>
<dbReference type="InterPro" id="IPR043128">
    <property type="entry name" value="Rev_trsase/Diguanyl_cyclase"/>
</dbReference>
<dbReference type="EMBL" id="BKCJ010531009">
    <property type="protein sequence ID" value="GFB00141.1"/>
    <property type="molecule type" value="Genomic_DNA"/>
</dbReference>
<dbReference type="FunFam" id="3.30.70.270:FF:000003">
    <property type="entry name" value="Transposon Ty3-G Gag-Pol polyprotein"/>
    <property type="match status" value="1"/>
</dbReference>
<reference evidence="2" key="1">
    <citation type="journal article" date="2019" name="Sci. Rep.">
        <title>Draft genome of Tanacetum cinerariifolium, the natural source of mosquito coil.</title>
        <authorList>
            <person name="Yamashiro T."/>
            <person name="Shiraishi A."/>
            <person name="Satake H."/>
            <person name="Nakayama K."/>
        </authorList>
    </citation>
    <scope>NUCLEOTIDE SEQUENCE</scope>
</reference>
<organism evidence="2">
    <name type="scientific">Tanacetum cinerariifolium</name>
    <name type="common">Dalmatian daisy</name>
    <name type="synonym">Chrysanthemum cinerariifolium</name>
    <dbReference type="NCBI Taxonomy" id="118510"/>
    <lineage>
        <taxon>Eukaryota</taxon>
        <taxon>Viridiplantae</taxon>
        <taxon>Streptophyta</taxon>
        <taxon>Embryophyta</taxon>
        <taxon>Tracheophyta</taxon>
        <taxon>Spermatophyta</taxon>
        <taxon>Magnoliopsida</taxon>
        <taxon>eudicotyledons</taxon>
        <taxon>Gunneridae</taxon>
        <taxon>Pentapetalae</taxon>
        <taxon>asterids</taxon>
        <taxon>campanulids</taxon>
        <taxon>Asterales</taxon>
        <taxon>Asteraceae</taxon>
        <taxon>Asteroideae</taxon>
        <taxon>Anthemideae</taxon>
        <taxon>Anthemidinae</taxon>
        <taxon>Tanacetum</taxon>
    </lineage>
</organism>
<comment type="caution">
    <text evidence="2">The sequence shown here is derived from an EMBL/GenBank/DDBJ whole genome shotgun (WGS) entry which is preliminary data.</text>
</comment>
<dbReference type="PANTHER" id="PTHR33064:SF37">
    <property type="entry name" value="RIBONUCLEASE H"/>
    <property type="match status" value="1"/>
</dbReference>
<sequence>MIVNSGTTIDLVTGKEVKGKERMVFNYKSLNDNTYKDQYSLPGINTIIKRIGGAKVFSKFDLKSGFHQVAMDEESIPWTAFLVPRGLYEWLVMQFVYIDGILVFSKNEKEHAKHLEKMLKICEDNGLVLSPTKMKIAVSTIDFLGVVIGEGTIKLQPHIIKKIVNFNEKELKTKKGLRGIVKWKKSKEDPRSSKRIYAYASGKFSTTQSTIDAEINACINTLEKLKI</sequence>
<dbReference type="InterPro" id="IPR043502">
    <property type="entry name" value="DNA/RNA_pol_sf"/>
</dbReference>
<dbReference type="InterPro" id="IPR051320">
    <property type="entry name" value="Viral_Replic_Matur_Polypro"/>
</dbReference>
<gene>
    <name evidence="2" type="ORF">Tci_672112</name>
</gene>
<dbReference type="Pfam" id="PF00078">
    <property type="entry name" value="RVT_1"/>
    <property type="match status" value="1"/>
</dbReference>
<dbReference type="CDD" id="cd01647">
    <property type="entry name" value="RT_LTR"/>
    <property type="match status" value="1"/>
</dbReference>
<protein>
    <submittedName>
        <fullName evidence="2">TPA: orf y</fullName>
    </submittedName>
</protein>
<dbReference type="AlphaFoldDB" id="A0A699KL08"/>
<dbReference type="InterPro" id="IPR000477">
    <property type="entry name" value="RT_dom"/>
</dbReference>
<proteinExistence type="predicted"/>